<feature type="signal peptide" evidence="2">
    <location>
        <begin position="1"/>
        <end position="24"/>
    </location>
</feature>
<keyword evidence="1" id="KW-0812">Transmembrane</keyword>
<keyword evidence="2" id="KW-0732">Signal</keyword>
<dbReference type="InParanoid" id="D8U5W5"/>
<keyword evidence="4" id="KW-1185">Reference proteome</keyword>
<sequence length="204" mass="21865">MASISNKVLVIIAAVFALIGWAVALGGIAALNDTCNKQVDEANSGYGSGRYSHKDCSDQYRYQWWGIWFTFFLTVIILLLEIFGKADAWSVTLQVCIAKCNLAAMRDHEPIRRKKLNIRILFAQVFCAACLSVTMIDVNAMYDAVTDAAEAALAGFIIMSMALMLLIIFLGMGSAGVNVSISVGATKTSPSPAASQPAKGVDNA</sequence>
<feature type="transmembrane region" description="Helical" evidence="1">
    <location>
        <begin position="148"/>
        <end position="170"/>
    </location>
</feature>
<dbReference type="KEGG" id="vcn:VOLCADRAFT_106219"/>
<dbReference type="RefSeq" id="XP_002954041.1">
    <property type="nucleotide sequence ID" value="XM_002953995.1"/>
</dbReference>
<dbReference type="EMBL" id="GL378361">
    <property type="protein sequence ID" value="EFJ44758.1"/>
    <property type="molecule type" value="Genomic_DNA"/>
</dbReference>
<evidence type="ECO:0000313" key="4">
    <source>
        <dbReference type="Proteomes" id="UP000001058"/>
    </source>
</evidence>
<keyword evidence="1" id="KW-1133">Transmembrane helix</keyword>
<gene>
    <name evidence="3" type="ORF">VOLCADRAFT_106219</name>
</gene>
<organism evidence="4">
    <name type="scientific">Volvox carteri f. nagariensis</name>
    <dbReference type="NCBI Taxonomy" id="3068"/>
    <lineage>
        <taxon>Eukaryota</taxon>
        <taxon>Viridiplantae</taxon>
        <taxon>Chlorophyta</taxon>
        <taxon>core chlorophytes</taxon>
        <taxon>Chlorophyceae</taxon>
        <taxon>CS clade</taxon>
        <taxon>Chlamydomonadales</taxon>
        <taxon>Volvocaceae</taxon>
        <taxon>Volvox</taxon>
    </lineage>
</organism>
<evidence type="ECO:0000313" key="3">
    <source>
        <dbReference type="EMBL" id="EFJ44758.1"/>
    </source>
</evidence>
<accession>D8U5W5</accession>
<feature type="transmembrane region" description="Helical" evidence="1">
    <location>
        <begin position="116"/>
        <end position="136"/>
    </location>
</feature>
<name>D8U5W5_VOLCA</name>
<dbReference type="GeneID" id="9625972"/>
<proteinExistence type="predicted"/>
<reference evidence="3 4" key="1">
    <citation type="journal article" date="2010" name="Science">
        <title>Genomic analysis of organismal complexity in the multicellular green alga Volvox carteri.</title>
        <authorList>
            <person name="Prochnik S.E."/>
            <person name="Umen J."/>
            <person name="Nedelcu A.M."/>
            <person name="Hallmann A."/>
            <person name="Miller S.M."/>
            <person name="Nishii I."/>
            <person name="Ferris P."/>
            <person name="Kuo A."/>
            <person name="Mitros T."/>
            <person name="Fritz-Laylin L.K."/>
            <person name="Hellsten U."/>
            <person name="Chapman J."/>
            <person name="Simakov O."/>
            <person name="Rensing S.A."/>
            <person name="Terry A."/>
            <person name="Pangilinan J."/>
            <person name="Kapitonov V."/>
            <person name="Jurka J."/>
            <person name="Salamov A."/>
            <person name="Shapiro H."/>
            <person name="Schmutz J."/>
            <person name="Grimwood J."/>
            <person name="Lindquist E."/>
            <person name="Lucas S."/>
            <person name="Grigoriev I.V."/>
            <person name="Schmitt R."/>
            <person name="Kirk D."/>
            <person name="Rokhsar D.S."/>
        </authorList>
    </citation>
    <scope>NUCLEOTIDE SEQUENCE [LARGE SCALE GENOMIC DNA]</scope>
    <source>
        <strain evidence="4">f. Nagariensis / Eve</strain>
    </source>
</reference>
<feature type="chain" id="PRO_5003124196" evidence="2">
    <location>
        <begin position="25"/>
        <end position="204"/>
    </location>
</feature>
<protein>
    <submittedName>
        <fullName evidence="3">Uncharacterized protein</fullName>
    </submittedName>
</protein>
<feature type="transmembrane region" description="Helical" evidence="1">
    <location>
        <begin position="62"/>
        <end position="83"/>
    </location>
</feature>
<dbReference type="OrthoDB" id="532465at2759"/>
<dbReference type="Proteomes" id="UP000001058">
    <property type="component" value="Unassembled WGS sequence"/>
</dbReference>
<evidence type="ECO:0000256" key="1">
    <source>
        <dbReference type="SAM" id="Phobius"/>
    </source>
</evidence>
<evidence type="ECO:0000256" key="2">
    <source>
        <dbReference type="SAM" id="SignalP"/>
    </source>
</evidence>
<keyword evidence="1" id="KW-0472">Membrane</keyword>
<dbReference type="AlphaFoldDB" id="D8U5W5"/>